<dbReference type="AlphaFoldDB" id="A0A3E5BGC5"/>
<dbReference type="Proteomes" id="UP000260983">
    <property type="component" value="Unassembled WGS sequence"/>
</dbReference>
<organism evidence="3 4">
    <name type="scientific">Bacteroides oleiciplenus</name>
    <dbReference type="NCBI Taxonomy" id="626931"/>
    <lineage>
        <taxon>Bacteria</taxon>
        <taxon>Pseudomonadati</taxon>
        <taxon>Bacteroidota</taxon>
        <taxon>Bacteroidia</taxon>
        <taxon>Bacteroidales</taxon>
        <taxon>Bacteroidaceae</taxon>
        <taxon>Bacteroides</taxon>
    </lineage>
</organism>
<evidence type="ECO:0000259" key="1">
    <source>
        <dbReference type="Pfam" id="PF18096"/>
    </source>
</evidence>
<dbReference type="SUPFAM" id="SSF53335">
    <property type="entry name" value="S-adenosyl-L-methionine-dependent methyltransferases"/>
    <property type="match status" value="1"/>
</dbReference>
<sequence>MELNDETLRFIREHRNDDVRSLALQAQKYPDVDMPTALIQIAGRQAAAEKIPSWHAMDGILYPRHLSLEQCSSEATAQYKASIIPEASSGTLTDLTGGFGIDCTFLSTKFRQATYVERQEALCGIAVHNFPLLGLNHIQVVNADGVSYLQEMSPVDWIFIDPARRDGHGGKTVAIADCEPDVAELEALLLAKARHVMVKLSPMLDLSLAIQDLKHVQEAHIVSVNNECKELLLILGHGTVAPENIPIHCISLTTKEGKSRQGSGQSFVFTRGQELSSTGKYADIPGKYLYEPNASILKAGAFRNITHIYKVEKLHPNSHLYTSGELIENFPGRSFRIIGLCTLNKKEIKAVLGDIRKANITVRNFPASVAELRKRLKLSEGGEVYLFATTLNDEQKILIRGEKAISLPM</sequence>
<dbReference type="InterPro" id="IPR029063">
    <property type="entry name" value="SAM-dependent_MTases_sf"/>
</dbReference>
<comment type="caution">
    <text evidence="3">The sequence shown here is derived from an EMBL/GenBank/DDBJ whole genome shotgun (WGS) entry which is preliminary data.</text>
</comment>
<keyword evidence="3" id="KW-0489">Methyltransferase</keyword>
<dbReference type="RefSeq" id="WP_117724086.1">
    <property type="nucleotide sequence ID" value="NZ_QSUL01000005.1"/>
</dbReference>
<dbReference type="Pfam" id="PF18096">
    <property type="entry name" value="Thump_like"/>
    <property type="match status" value="1"/>
</dbReference>
<dbReference type="GO" id="GO:0008168">
    <property type="term" value="F:methyltransferase activity"/>
    <property type="evidence" value="ECO:0007669"/>
    <property type="project" value="UniProtKB-KW"/>
</dbReference>
<dbReference type="InterPro" id="IPR041497">
    <property type="entry name" value="Thump-like"/>
</dbReference>
<reference evidence="3 4" key="1">
    <citation type="submission" date="2018-08" db="EMBL/GenBank/DDBJ databases">
        <title>A genome reference for cultivated species of the human gut microbiota.</title>
        <authorList>
            <person name="Zou Y."/>
            <person name="Xue W."/>
            <person name="Luo G."/>
        </authorList>
    </citation>
    <scope>NUCLEOTIDE SEQUENCE [LARGE SCALE GENOMIC DNA]</scope>
    <source>
        <strain evidence="3 4">OM05-15BH</strain>
    </source>
</reference>
<evidence type="ECO:0000313" key="4">
    <source>
        <dbReference type="Proteomes" id="UP000260983"/>
    </source>
</evidence>
<name>A0A3E5BGC5_9BACE</name>
<evidence type="ECO:0000259" key="2">
    <source>
        <dbReference type="Pfam" id="PF22013"/>
    </source>
</evidence>
<dbReference type="EMBL" id="QSUL01000005">
    <property type="protein sequence ID" value="RGN36642.1"/>
    <property type="molecule type" value="Genomic_DNA"/>
</dbReference>
<gene>
    <name evidence="3" type="ORF">DXB65_08830</name>
</gene>
<dbReference type="InterPro" id="IPR054168">
    <property type="entry name" value="PG_1098_Fer"/>
</dbReference>
<dbReference type="Pfam" id="PF22013">
    <property type="entry name" value="PG_1098_Fer"/>
    <property type="match status" value="1"/>
</dbReference>
<protein>
    <submittedName>
        <fullName evidence="3">SAM-dependent methyltransferase</fullName>
    </submittedName>
</protein>
<evidence type="ECO:0000313" key="3">
    <source>
        <dbReference type="EMBL" id="RGN36642.1"/>
    </source>
</evidence>
<dbReference type="GO" id="GO:0032259">
    <property type="term" value="P:methylation"/>
    <property type="evidence" value="ECO:0007669"/>
    <property type="project" value="UniProtKB-KW"/>
</dbReference>
<keyword evidence="3" id="KW-0808">Transferase</keyword>
<feature type="domain" description="PG-1098 ferredoxin-like" evidence="2">
    <location>
        <begin position="288"/>
        <end position="331"/>
    </location>
</feature>
<dbReference type="Gene3D" id="1.10.10.1110">
    <property type="entry name" value="Methyltransferase PG1098, N-terminal domain"/>
    <property type="match status" value="1"/>
</dbReference>
<proteinExistence type="predicted"/>
<accession>A0A3E5BGC5</accession>
<dbReference type="Gene3D" id="3.40.50.150">
    <property type="entry name" value="Vaccinia Virus protein VP39"/>
    <property type="match status" value="1"/>
</dbReference>
<feature type="domain" description="THUMP-like" evidence="1">
    <location>
        <begin position="332"/>
        <end position="401"/>
    </location>
</feature>